<sequence length="260" mass="29564">MQLHAKSYGQDNSPPLVILHGLFGSLDNWAGQSNVLAEHFKVWTLDLRNHGRSDWSEQMSYPAMADDLLAFLDQQGLDSIDLLGHSMGGKVAMQFALDYPQRVKRLIVVDISPVRYPPHHTDVFAGLRGVELDTIGSRREADQQLQQQIEDASIRNFLLKNLYRDGERFNWRANLEVLEREYDFIASPPAPRFEQQRFEAPTLFIKGAESHYIQAEHRPAIGALFPNAEARIMNGVGHWPHAEKPKAFNALLLRFLSPQA</sequence>
<evidence type="ECO:0000256" key="1">
    <source>
        <dbReference type="ARBA" id="ARBA00022801"/>
    </source>
</evidence>
<dbReference type="RefSeq" id="WP_114694678.1">
    <property type="nucleotide sequence ID" value="NZ_QQOH01000001.1"/>
</dbReference>
<keyword evidence="4" id="KW-1185">Reference proteome</keyword>
<accession>A0A369WU05</accession>
<dbReference type="EMBL" id="QQOH01000001">
    <property type="protein sequence ID" value="RDE25081.1"/>
    <property type="molecule type" value="Genomic_DNA"/>
</dbReference>
<dbReference type="PANTHER" id="PTHR46118:SF4">
    <property type="entry name" value="PROTEIN ABHD11"/>
    <property type="match status" value="1"/>
</dbReference>
<dbReference type="SUPFAM" id="SSF53474">
    <property type="entry name" value="alpha/beta-Hydrolases"/>
    <property type="match status" value="1"/>
</dbReference>
<evidence type="ECO:0000259" key="2">
    <source>
        <dbReference type="Pfam" id="PF00561"/>
    </source>
</evidence>
<dbReference type="PRINTS" id="PR00111">
    <property type="entry name" value="ABHYDROLASE"/>
</dbReference>
<dbReference type="InterPro" id="IPR000073">
    <property type="entry name" value="AB_hydrolase_1"/>
</dbReference>
<dbReference type="AlphaFoldDB" id="A0A369WU05"/>
<organism evidence="3 4">
    <name type="scientific">Motiliproteus coralliicola</name>
    <dbReference type="NCBI Taxonomy" id="2283196"/>
    <lineage>
        <taxon>Bacteria</taxon>
        <taxon>Pseudomonadati</taxon>
        <taxon>Pseudomonadota</taxon>
        <taxon>Gammaproteobacteria</taxon>
        <taxon>Oceanospirillales</taxon>
        <taxon>Oceanospirillaceae</taxon>
        <taxon>Motiliproteus</taxon>
    </lineage>
</organism>
<dbReference type="PANTHER" id="PTHR46118">
    <property type="entry name" value="PROTEIN ABHD11"/>
    <property type="match status" value="1"/>
</dbReference>
<dbReference type="GO" id="GO:0016787">
    <property type="term" value="F:hydrolase activity"/>
    <property type="evidence" value="ECO:0007669"/>
    <property type="project" value="UniProtKB-KW"/>
</dbReference>
<reference evidence="3 4" key="1">
    <citation type="submission" date="2018-07" db="EMBL/GenBank/DDBJ databases">
        <title>Motiliproteus coralliicola sp. nov., a bacterium isolated from Coral.</title>
        <authorList>
            <person name="Wang G."/>
        </authorList>
    </citation>
    <scope>NUCLEOTIDE SEQUENCE [LARGE SCALE GENOMIC DNA]</scope>
    <source>
        <strain evidence="3 4">C34</strain>
    </source>
</reference>
<dbReference type="Pfam" id="PF00561">
    <property type="entry name" value="Abhydrolase_1"/>
    <property type="match status" value="1"/>
</dbReference>
<dbReference type="OrthoDB" id="9808398at2"/>
<dbReference type="PRINTS" id="PR00412">
    <property type="entry name" value="EPOXHYDRLASE"/>
</dbReference>
<gene>
    <name evidence="3" type="ORF">DV711_05855</name>
</gene>
<proteinExistence type="predicted"/>
<dbReference type="InterPro" id="IPR000639">
    <property type="entry name" value="Epox_hydrolase-like"/>
</dbReference>
<evidence type="ECO:0000313" key="4">
    <source>
        <dbReference type="Proteomes" id="UP000253769"/>
    </source>
</evidence>
<dbReference type="Proteomes" id="UP000253769">
    <property type="component" value="Unassembled WGS sequence"/>
</dbReference>
<keyword evidence="1 3" id="KW-0378">Hydrolase</keyword>
<name>A0A369WU05_9GAMM</name>
<evidence type="ECO:0000313" key="3">
    <source>
        <dbReference type="EMBL" id="RDE25081.1"/>
    </source>
</evidence>
<comment type="caution">
    <text evidence="3">The sequence shown here is derived from an EMBL/GenBank/DDBJ whole genome shotgun (WGS) entry which is preliminary data.</text>
</comment>
<dbReference type="Gene3D" id="3.40.50.1820">
    <property type="entry name" value="alpha/beta hydrolase"/>
    <property type="match status" value="1"/>
</dbReference>
<dbReference type="InterPro" id="IPR029058">
    <property type="entry name" value="AB_hydrolase_fold"/>
</dbReference>
<feature type="domain" description="AB hydrolase-1" evidence="2">
    <location>
        <begin position="14"/>
        <end position="245"/>
    </location>
</feature>
<protein>
    <submittedName>
        <fullName evidence="3">Alpha/beta fold hydrolase</fullName>
    </submittedName>
</protein>